<keyword evidence="4" id="KW-1185">Reference proteome</keyword>
<dbReference type="InterPro" id="IPR029052">
    <property type="entry name" value="Metallo-depent_PP-like"/>
</dbReference>
<name>A0ABT9VVL1_9BACI</name>
<evidence type="ECO:0000313" key="3">
    <source>
        <dbReference type="EMBL" id="MDQ0164882.1"/>
    </source>
</evidence>
<comment type="similarity">
    <text evidence="1">Belongs to the CapA family.</text>
</comment>
<sequence>MNSNSPNRFNIALTGDSIIARRISMHQDEQTVNLYQKIKEADVAFTNLEVLPNNFVGHPAARSDGAHFAAHSYVLDDLMDIGFNLYSCANNHALDYGVDGLLSTIQELEERQLSYAGIGKNLTEARMPVYHSVSGGTVALLSCTSTFFDEQAAGEQRPEVQGRPGVNPLKFEVEYEVTEKQLHALKEIYQDLGLEEQRQNFVKLGFGSDPTNKKLFPFVDTNLRVAGTMNALFSASDTPKVRTKTSTKDMQDMAKWVKEARARADVVIVSLHAHEQGQVKEQPAEFIREFTHRMIDEGADVVVGHGPHLLKGLEIYKGKPIFYSLGNFIGHNELVFKLPEDSYKRFNVDSTLTPSEIFRLRSDNGRKGFPGNAVYWETIMPICQIKDGRLQSIELHPVSLTRGDTPYKRGRPYLSDAKTGIEIMNRFSALSKEFNTTIHIDETGKGIIHL</sequence>
<comment type="caution">
    <text evidence="3">The sequence shown here is derived from an EMBL/GenBank/DDBJ whole genome shotgun (WGS) entry which is preliminary data.</text>
</comment>
<evidence type="ECO:0000259" key="2">
    <source>
        <dbReference type="SMART" id="SM00854"/>
    </source>
</evidence>
<evidence type="ECO:0000313" key="4">
    <source>
        <dbReference type="Proteomes" id="UP001235840"/>
    </source>
</evidence>
<accession>A0ABT9VVL1</accession>
<dbReference type="InterPro" id="IPR019079">
    <property type="entry name" value="Capsule_synth_CapA"/>
</dbReference>
<feature type="domain" description="Capsule synthesis protein CapA" evidence="2">
    <location>
        <begin position="10"/>
        <end position="332"/>
    </location>
</feature>
<reference evidence="3 4" key="1">
    <citation type="submission" date="2023-07" db="EMBL/GenBank/DDBJ databases">
        <title>Genomic Encyclopedia of Type Strains, Phase IV (KMG-IV): sequencing the most valuable type-strain genomes for metagenomic binning, comparative biology and taxonomic classification.</title>
        <authorList>
            <person name="Goeker M."/>
        </authorList>
    </citation>
    <scope>NUCLEOTIDE SEQUENCE [LARGE SCALE GENOMIC DNA]</scope>
    <source>
        <strain evidence="3 4">DSM 12751</strain>
    </source>
</reference>
<dbReference type="Gene3D" id="3.60.21.10">
    <property type="match status" value="1"/>
</dbReference>
<dbReference type="RefSeq" id="WP_307391183.1">
    <property type="nucleotide sequence ID" value="NZ_BAAADK010000010.1"/>
</dbReference>
<dbReference type="PANTHER" id="PTHR33393:SF11">
    <property type="entry name" value="POLYGLUTAMINE SYNTHESIS ACCESSORY PROTEIN RV0574C-RELATED"/>
    <property type="match status" value="1"/>
</dbReference>
<dbReference type="InterPro" id="IPR052169">
    <property type="entry name" value="CW_Biosynth-Accessory"/>
</dbReference>
<evidence type="ECO:0000256" key="1">
    <source>
        <dbReference type="ARBA" id="ARBA00005662"/>
    </source>
</evidence>
<proteinExistence type="inferred from homology"/>
<protein>
    <submittedName>
        <fullName evidence="3">Poly-gamma-glutamate synthesis protein (Capsule biosynthesis protein)</fullName>
    </submittedName>
</protein>
<dbReference type="EMBL" id="JAUSTY010000003">
    <property type="protein sequence ID" value="MDQ0164882.1"/>
    <property type="molecule type" value="Genomic_DNA"/>
</dbReference>
<dbReference type="Proteomes" id="UP001235840">
    <property type="component" value="Unassembled WGS sequence"/>
</dbReference>
<dbReference type="Pfam" id="PF09587">
    <property type="entry name" value="PGA_cap"/>
    <property type="match status" value="1"/>
</dbReference>
<organism evidence="3 4">
    <name type="scientific">Caldalkalibacillus horti</name>
    <dbReference type="NCBI Taxonomy" id="77523"/>
    <lineage>
        <taxon>Bacteria</taxon>
        <taxon>Bacillati</taxon>
        <taxon>Bacillota</taxon>
        <taxon>Bacilli</taxon>
        <taxon>Bacillales</taxon>
        <taxon>Bacillaceae</taxon>
        <taxon>Caldalkalibacillus</taxon>
    </lineage>
</organism>
<dbReference type="SUPFAM" id="SSF56300">
    <property type="entry name" value="Metallo-dependent phosphatases"/>
    <property type="match status" value="1"/>
</dbReference>
<dbReference type="PANTHER" id="PTHR33393">
    <property type="entry name" value="POLYGLUTAMINE SYNTHESIS ACCESSORY PROTEIN RV0574C-RELATED"/>
    <property type="match status" value="1"/>
</dbReference>
<gene>
    <name evidence="3" type="ORF">J2S11_000782</name>
</gene>
<dbReference type="CDD" id="cd07381">
    <property type="entry name" value="MPP_CapA"/>
    <property type="match status" value="1"/>
</dbReference>
<dbReference type="SMART" id="SM00854">
    <property type="entry name" value="PGA_cap"/>
    <property type="match status" value="1"/>
</dbReference>